<evidence type="ECO:0000313" key="1">
    <source>
        <dbReference type="EMBL" id="OAY62446.1"/>
    </source>
</evidence>
<dbReference type="AlphaFoldDB" id="A0A251LW74"/>
<proteinExistence type="predicted"/>
<organism evidence="1">
    <name type="scientific">Manihot esculenta</name>
    <name type="common">Cassava</name>
    <name type="synonym">Jatropha manihot</name>
    <dbReference type="NCBI Taxonomy" id="3983"/>
    <lineage>
        <taxon>Eukaryota</taxon>
        <taxon>Viridiplantae</taxon>
        <taxon>Streptophyta</taxon>
        <taxon>Embryophyta</taxon>
        <taxon>Tracheophyta</taxon>
        <taxon>Spermatophyta</taxon>
        <taxon>Magnoliopsida</taxon>
        <taxon>eudicotyledons</taxon>
        <taxon>Gunneridae</taxon>
        <taxon>Pentapetalae</taxon>
        <taxon>rosids</taxon>
        <taxon>fabids</taxon>
        <taxon>Malpighiales</taxon>
        <taxon>Euphorbiaceae</taxon>
        <taxon>Crotonoideae</taxon>
        <taxon>Manihoteae</taxon>
        <taxon>Manihot</taxon>
    </lineage>
</organism>
<dbReference type="EMBL" id="CM004387">
    <property type="protein sequence ID" value="OAY62446.1"/>
    <property type="molecule type" value="Genomic_DNA"/>
</dbReference>
<sequence length="70" mass="7988">MQLKLILKDGRGCRRSDGLITWILLRLAFARTIPLSMVPLVMGMLYSSCYKPPEHGPENKRNNWLHAAAH</sequence>
<gene>
    <name evidence="1" type="ORF">MANES_01G268600</name>
</gene>
<dbReference type="EMBL" id="CM004387">
    <property type="protein sequence ID" value="OAY62444.1"/>
    <property type="molecule type" value="Genomic_DNA"/>
</dbReference>
<accession>A0A251LW74</accession>
<dbReference type="EMBL" id="CM004387">
    <property type="protein sequence ID" value="OAY62445.1"/>
    <property type="molecule type" value="Genomic_DNA"/>
</dbReference>
<protein>
    <submittedName>
        <fullName evidence="1">Uncharacterized protein</fullName>
    </submittedName>
</protein>
<name>A0A251LW74_MANES</name>
<reference evidence="1" key="1">
    <citation type="submission" date="2016-02" db="EMBL/GenBank/DDBJ databases">
        <title>WGS assembly of Manihot esculenta.</title>
        <authorList>
            <person name="Bredeson J.V."/>
            <person name="Prochnik S.E."/>
            <person name="Lyons J.B."/>
            <person name="Schmutz J."/>
            <person name="Grimwood J."/>
            <person name="Vrebalov J."/>
            <person name="Bart R.S."/>
            <person name="Amuge T."/>
            <person name="Ferguson M.E."/>
            <person name="Green R."/>
            <person name="Putnam N."/>
            <person name="Stites J."/>
            <person name="Rounsley S."/>
            <person name="Rokhsar D.S."/>
        </authorList>
    </citation>
    <scope>NUCLEOTIDE SEQUENCE [LARGE SCALE GENOMIC DNA]</scope>
    <source>
        <tissue evidence="1">Leaf</tissue>
    </source>
</reference>